<dbReference type="InterPro" id="IPR051225">
    <property type="entry name" value="NAD(P)_epim/dehydratase"/>
</dbReference>
<dbReference type="Proteomes" id="UP001152797">
    <property type="component" value="Unassembled WGS sequence"/>
</dbReference>
<comment type="caution">
    <text evidence="4">The sequence shown here is derived from an EMBL/GenBank/DDBJ whole genome shotgun (WGS) entry which is preliminary data.</text>
</comment>
<sequence>MLRVLSLYPVIPAVLVALCGISLIVLGLVYPSGRVEHRPTLAEIQQKHEMALAEVMHSGVSGNVSSKDFSDGLGLALNSPVAQGQVILTIPEHLAISVDRPHSCVPPQEMTGGWRARTWAMSGRGFWPESPNLACEVERRVVADVARKKATRLTGVLSLMVVEWLAAKGLVASTAAAPEVLQLLPDLQWQQENGLFALDPEELRVLGSGTSMHHWRDVAVNETSVALEYITSELGPLLGAGRVTLDHVRWAYLVVHGFGQGEGPGPPPEDLELPSQVWFLWPLFLARPTAEPEHAALLRHNKAEQVYEVLAPRAPRILRWGEPSPMSVLVIGAAGAVGKRLIGALASRGERIVAVDKAPQLPESIKHLVQHAETNKDVRDFYTMQRIFQRHRFVHTVWNLAAPLSVETAKNPKIAEQVTINGMRNVLWAMYEARVKKILFTDSIGSFGATAPREECTARWLTEHPLQDPGSDYGRQKRGVRRLLKEFWCSGGDPRWAVLPGVLHSESTWGHGTTEYALEALLAAANCLSGKGSEPFRCPIETDVRLPMIYVDDLTRGLLALQDAPESALKEPEHGYAIPGVSFTAEELFKEIRFHVPDFQHQLEIDQNMNTFAKLWPNTLSPAEPLRDLGYAPSVGFRELIFKDMAASEELLFLDLRLTDASALCFRGVWVTAKHRAQLKLPLSSRLKGPSVPLMQKYGCLSQTQNLNLIVPVSRDVAPAFLSCMRMAAADPEMLQRLETRGWFDNWPLTLPIDQRNEQSAAQLAVELLQKVLERLTQSNNELRQRFGSASVVQRPCVRVREAETMVVVSLLKSMQELALLSSNEYLFEALRDAQRESLQEA</sequence>
<gene>
    <name evidence="4" type="ORF">C1SCF055_LOCUS23460</name>
</gene>
<dbReference type="OrthoDB" id="16464at2759"/>
<dbReference type="EMBL" id="CAMXCT020002280">
    <property type="protein sequence ID" value="CAL1150409.1"/>
    <property type="molecule type" value="Genomic_DNA"/>
</dbReference>
<feature type="domain" description="NAD-dependent epimerase/dehydratase" evidence="3">
    <location>
        <begin position="328"/>
        <end position="568"/>
    </location>
</feature>
<dbReference type="AlphaFoldDB" id="A0A9P1CRM4"/>
<keyword evidence="2" id="KW-1133">Transmembrane helix</keyword>
<evidence type="ECO:0000313" key="6">
    <source>
        <dbReference type="Proteomes" id="UP001152797"/>
    </source>
</evidence>
<evidence type="ECO:0000256" key="1">
    <source>
        <dbReference type="ARBA" id="ARBA00007637"/>
    </source>
</evidence>
<reference evidence="4" key="1">
    <citation type="submission" date="2022-10" db="EMBL/GenBank/DDBJ databases">
        <authorList>
            <person name="Chen Y."/>
            <person name="Dougan E. K."/>
            <person name="Chan C."/>
            <person name="Rhodes N."/>
            <person name="Thang M."/>
        </authorList>
    </citation>
    <scope>NUCLEOTIDE SEQUENCE</scope>
</reference>
<dbReference type="InterPro" id="IPR036464">
    <property type="entry name" value="Rubisco_LSMT_subst-bd_sf"/>
</dbReference>
<dbReference type="Gene3D" id="3.90.1420.10">
    <property type="entry name" value="Rubisco LSMT, substrate-binding domain"/>
    <property type="match status" value="1"/>
</dbReference>
<dbReference type="PANTHER" id="PTHR42687:SF1">
    <property type="entry name" value="L-THREONINE 3-DEHYDROGENASE, MITOCHONDRIAL"/>
    <property type="match status" value="1"/>
</dbReference>
<dbReference type="EMBL" id="CAMXCT010002280">
    <property type="protein sequence ID" value="CAI3997034.1"/>
    <property type="molecule type" value="Genomic_DNA"/>
</dbReference>
<evidence type="ECO:0000313" key="5">
    <source>
        <dbReference type="EMBL" id="CAL4784346.1"/>
    </source>
</evidence>
<protein>
    <submittedName>
        <fullName evidence="5">L-threonine 3-dehydrogenase, mitochondrial</fullName>
    </submittedName>
</protein>
<dbReference type="GO" id="GO:0006567">
    <property type="term" value="P:L-threonine catabolic process"/>
    <property type="evidence" value="ECO:0007669"/>
    <property type="project" value="TreeGrafter"/>
</dbReference>
<feature type="transmembrane region" description="Helical" evidence="2">
    <location>
        <begin position="7"/>
        <end position="30"/>
    </location>
</feature>
<keyword evidence="2" id="KW-0812">Transmembrane</keyword>
<dbReference type="Pfam" id="PF01370">
    <property type="entry name" value="Epimerase"/>
    <property type="match status" value="1"/>
</dbReference>
<dbReference type="SUPFAM" id="SSF51735">
    <property type="entry name" value="NAD(P)-binding Rossmann-fold domains"/>
    <property type="match status" value="1"/>
</dbReference>
<organism evidence="4">
    <name type="scientific">Cladocopium goreaui</name>
    <dbReference type="NCBI Taxonomy" id="2562237"/>
    <lineage>
        <taxon>Eukaryota</taxon>
        <taxon>Sar</taxon>
        <taxon>Alveolata</taxon>
        <taxon>Dinophyceae</taxon>
        <taxon>Suessiales</taxon>
        <taxon>Symbiodiniaceae</taxon>
        <taxon>Cladocopium</taxon>
    </lineage>
</organism>
<reference evidence="5 6" key="2">
    <citation type="submission" date="2024-05" db="EMBL/GenBank/DDBJ databases">
        <authorList>
            <person name="Chen Y."/>
            <person name="Shah S."/>
            <person name="Dougan E. K."/>
            <person name="Thang M."/>
            <person name="Chan C."/>
        </authorList>
    </citation>
    <scope>NUCLEOTIDE SEQUENCE [LARGE SCALE GENOMIC DNA]</scope>
</reference>
<dbReference type="EMBL" id="CAMXCT030002280">
    <property type="protein sequence ID" value="CAL4784346.1"/>
    <property type="molecule type" value="Genomic_DNA"/>
</dbReference>
<dbReference type="GO" id="GO:0008743">
    <property type="term" value="F:L-threonine 3-dehydrogenase activity"/>
    <property type="evidence" value="ECO:0007669"/>
    <property type="project" value="TreeGrafter"/>
</dbReference>
<dbReference type="Gene3D" id="3.40.50.720">
    <property type="entry name" value="NAD(P)-binding Rossmann-like Domain"/>
    <property type="match status" value="1"/>
</dbReference>
<dbReference type="InterPro" id="IPR036291">
    <property type="entry name" value="NAD(P)-bd_dom_sf"/>
</dbReference>
<keyword evidence="2" id="KW-0472">Membrane</keyword>
<comment type="similarity">
    <text evidence="1">Belongs to the NAD(P)-dependent epimerase/dehydratase family.</text>
</comment>
<evidence type="ECO:0000256" key="2">
    <source>
        <dbReference type="SAM" id="Phobius"/>
    </source>
</evidence>
<dbReference type="InterPro" id="IPR001509">
    <property type="entry name" value="Epimerase_deHydtase"/>
</dbReference>
<evidence type="ECO:0000259" key="3">
    <source>
        <dbReference type="Pfam" id="PF01370"/>
    </source>
</evidence>
<name>A0A9P1CRM4_9DINO</name>
<evidence type="ECO:0000313" key="4">
    <source>
        <dbReference type="EMBL" id="CAI3997034.1"/>
    </source>
</evidence>
<dbReference type="PANTHER" id="PTHR42687">
    <property type="entry name" value="L-THREONINE 3-DEHYDROGENASE"/>
    <property type="match status" value="1"/>
</dbReference>
<keyword evidence="6" id="KW-1185">Reference proteome</keyword>
<proteinExistence type="inferred from homology"/>
<accession>A0A9P1CRM4</accession>